<keyword evidence="2" id="KW-0547">Nucleotide-binding</keyword>
<dbReference type="AlphaFoldDB" id="A0A2N5Y356"/>
<dbReference type="InterPro" id="IPR036597">
    <property type="entry name" value="Fido-like_dom_sf"/>
</dbReference>
<accession>A0A2N5Y356</accession>
<protein>
    <submittedName>
        <fullName evidence="4">Cell filamentation protein Fic</fullName>
    </submittedName>
</protein>
<dbReference type="PANTHER" id="PTHR13504:SF38">
    <property type="entry name" value="FIDO DOMAIN-CONTAINING PROTEIN"/>
    <property type="match status" value="1"/>
</dbReference>
<dbReference type="InterPro" id="IPR036390">
    <property type="entry name" value="WH_DNA-bd_sf"/>
</dbReference>
<dbReference type="InterPro" id="IPR040198">
    <property type="entry name" value="Fido_containing"/>
</dbReference>
<dbReference type="Gene3D" id="1.10.3290.10">
    <property type="entry name" value="Fido-like domain"/>
    <property type="match status" value="1"/>
</dbReference>
<reference evidence="5" key="1">
    <citation type="submission" date="2017-11" db="EMBL/GenBank/DDBJ databases">
        <title>The draft genome sequence of Chromatocurvus sp. F02.</title>
        <authorList>
            <person name="Du Z.-J."/>
            <person name="Chang Y.-Q."/>
        </authorList>
    </citation>
    <scope>NUCLEOTIDE SEQUENCE [LARGE SCALE GENOMIC DNA]</scope>
    <source>
        <strain evidence="5">F02</strain>
    </source>
</reference>
<feature type="domain" description="Fido" evidence="3">
    <location>
        <begin position="109"/>
        <end position="276"/>
    </location>
</feature>
<evidence type="ECO:0000313" key="5">
    <source>
        <dbReference type="Proteomes" id="UP000234845"/>
    </source>
</evidence>
<organism evidence="4 5">
    <name type="scientific">Kineobactrum sediminis</name>
    <dbReference type="NCBI Taxonomy" id="1905677"/>
    <lineage>
        <taxon>Bacteria</taxon>
        <taxon>Pseudomonadati</taxon>
        <taxon>Pseudomonadota</taxon>
        <taxon>Gammaproteobacteria</taxon>
        <taxon>Cellvibrionales</taxon>
        <taxon>Halieaceae</taxon>
        <taxon>Kineobactrum</taxon>
    </lineage>
</organism>
<name>A0A2N5Y356_9GAMM</name>
<gene>
    <name evidence="4" type="ORF">CWI75_09680</name>
</gene>
<keyword evidence="2" id="KW-0067">ATP-binding</keyword>
<feature type="binding site" evidence="2">
    <location>
        <begin position="155"/>
        <end position="158"/>
    </location>
    <ligand>
        <name>ATP</name>
        <dbReference type="ChEBI" id="CHEBI:30616"/>
    </ligand>
</feature>
<feature type="active site" evidence="1">
    <location>
        <position position="200"/>
    </location>
</feature>
<dbReference type="InterPro" id="IPR003812">
    <property type="entry name" value="Fido"/>
</dbReference>
<dbReference type="PROSITE" id="PS51459">
    <property type="entry name" value="FIDO"/>
    <property type="match status" value="1"/>
</dbReference>
<dbReference type="Proteomes" id="UP000234845">
    <property type="component" value="Unassembled WGS sequence"/>
</dbReference>
<dbReference type="EMBL" id="PKLZ01000007">
    <property type="protein sequence ID" value="PLW82823.1"/>
    <property type="molecule type" value="Genomic_DNA"/>
</dbReference>
<keyword evidence="5" id="KW-1185">Reference proteome</keyword>
<dbReference type="OrthoDB" id="9807853at2"/>
<comment type="caution">
    <text evidence="4">The sequence shown here is derived from an EMBL/GenBank/DDBJ whole genome shotgun (WGS) entry which is preliminary data.</text>
</comment>
<dbReference type="SUPFAM" id="SSF46785">
    <property type="entry name" value="Winged helix' DNA-binding domain"/>
    <property type="match status" value="1"/>
</dbReference>
<evidence type="ECO:0000313" key="4">
    <source>
        <dbReference type="EMBL" id="PLW82823.1"/>
    </source>
</evidence>
<dbReference type="PANTHER" id="PTHR13504">
    <property type="entry name" value="FIDO DOMAIN-CONTAINING PROTEIN DDB_G0283145"/>
    <property type="match status" value="1"/>
</dbReference>
<proteinExistence type="predicted"/>
<sequence>MEPVKLSDGARQRGELADLAMDLAQASAAFRHSLPDQIVRSLADLVRAMNCYYSNLIEGHDTHPVDIERALKNDYSEDANKRNLQLEARAHIAVQTWIDEGGLDGGLAFTVDGACETHRRFCELLPPELLIITDPDTGEELDIVPGKIRIRDVKVGRHTPVSPAAVPRFLQRFEEVFTGLGKAEMVIATGAIHHRFAWIHPFLDGNGRVTRLMSHAILRETLDTGSIWSVSRGLARTVSEYKQKLSNCDLPRRNDLDGRGTLSEEALADFTKYFLETCLDQVRFMEKLVAPGRLRERILQWTANETQAGRLLDRSIKIIEALLYRGELPRSELPGLLGVTDRQARRVVSALMDRGVIVSETTKTPLRLAFPATLAHEWMPGLFPEKTE</sequence>
<feature type="binding site" evidence="2">
    <location>
        <begin position="204"/>
        <end position="211"/>
    </location>
    <ligand>
        <name>ATP</name>
        <dbReference type="ChEBI" id="CHEBI:30616"/>
    </ligand>
</feature>
<evidence type="ECO:0000256" key="1">
    <source>
        <dbReference type="PIRSR" id="PIRSR640198-1"/>
    </source>
</evidence>
<evidence type="ECO:0000259" key="3">
    <source>
        <dbReference type="PROSITE" id="PS51459"/>
    </source>
</evidence>
<dbReference type="GO" id="GO:0005524">
    <property type="term" value="F:ATP binding"/>
    <property type="evidence" value="ECO:0007669"/>
    <property type="project" value="UniProtKB-KW"/>
</dbReference>
<evidence type="ECO:0000256" key="2">
    <source>
        <dbReference type="PIRSR" id="PIRSR640198-2"/>
    </source>
</evidence>
<dbReference type="SUPFAM" id="SSF140931">
    <property type="entry name" value="Fic-like"/>
    <property type="match status" value="1"/>
</dbReference>
<dbReference type="Pfam" id="PF02661">
    <property type="entry name" value="Fic"/>
    <property type="match status" value="1"/>
</dbReference>